<dbReference type="PANTHER" id="PTHR48051">
    <property type="match status" value="1"/>
</dbReference>
<feature type="transmembrane region" description="Helical" evidence="3">
    <location>
        <begin position="385"/>
        <end position="408"/>
    </location>
</feature>
<dbReference type="Gene3D" id="3.80.10.10">
    <property type="entry name" value="Ribonuclease Inhibitor"/>
    <property type="match status" value="1"/>
</dbReference>
<evidence type="ECO:0000313" key="4">
    <source>
        <dbReference type="EMBL" id="VAW79728.1"/>
    </source>
</evidence>
<keyword evidence="3" id="KW-0812">Transmembrane</keyword>
<dbReference type="InterPro" id="IPR050216">
    <property type="entry name" value="LRR_domain-containing"/>
</dbReference>
<sequence>MKSLIETKFHEDIINDIFDPDTLMAYSGILKQQNDPRAEIIEIEIELQSDKPKDTKYLFAPKHQLVNEVIEKYYIWLQDNFGDMHIEWRCWFILDLEITSSDFDSVKKLLFSGELKFLRSLEIEYDENEQLPRWLEELTHIKELELSNNHLNAVPDFVRCLAQLTRLDLHSNEITNIPDWICELKHLTYINLDYNRLVQLPESIGKLLDLKTILVASNRLSHIPKSIAQLNLSHESDFSLNYISKLHETVNLRNIEIGPQKFRFIRPLMTLCYLVIVLVAAKVLYASTFYIRKPGIVPEGDDYSGPWIVAFIVYVTLVGKFTSRIISQFKYRKIEKLSYPTIITIIVIVMTLLLIFTDITFYKLILDYYQCEILNNECQVSSIKYRPYLLFIALMTYFPLCTIHLYHIVKSKHELKVSSILGLFYSFIALTTLPAFIMVLQFPSEFVSTIFMPMLAFWIYYISVGGVKDAISR</sequence>
<keyword evidence="2" id="KW-0677">Repeat</keyword>
<dbReference type="InterPro" id="IPR003591">
    <property type="entry name" value="Leu-rich_rpt_typical-subtyp"/>
</dbReference>
<dbReference type="InterPro" id="IPR001611">
    <property type="entry name" value="Leu-rich_rpt"/>
</dbReference>
<dbReference type="SUPFAM" id="SSF52058">
    <property type="entry name" value="L domain-like"/>
    <property type="match status" value="1"/>
</dbReference>
<dbReference type="SMART" id="SM00369">
    <property type="entry name" value="LRR_TYP"/>
    <property type="match status" value="4"/>
</dbReference>
<dbReference type="SMART" id="SM00364">
    <property type="entry name" value="LRR_BAC"/>
    <property type="match status" value="4"/>
</dbReference>
<feature type="transmembrane region" description="Helical" evidence="3">
    <location>
        <begin position="446"/>
        <end position="467"/>
    </location>
</feature>
<dbReference type="PANTHER" id="PTHR48051:SF1">
    <property type="entry name" value="RAS SUPPRESSOR PROTEIN 1"/>
    <property type="match status" value="1"/>
</dbReference>
<feature type="transmembrane region" description="Helical" evidence="3">
    <location>
        <begin position="420"/>
        <end position="440"/>
    </location>
</feature>
<dbReference type="InterPro" id="IPR032675">
    <property type="entry name" value="LRR_dom_sf"/>
</dbReference>
<keyword evidence="3" id="KW-0472">Membrane</keyword>
<gene>
    <name evidence="4" type="ORF">MNBD_GAMMA12-3285</name>
</gene>
<evidence type="ECO:0000256" key="3">
    <source>
        <dbReference type="SAM" id="Phobius"/>
    </source>
</evidence>
<evidence type="ECO:0000256" key="1">
    <source>
        <dbReference type="ARBA" id="ARBA00022614"/>
    </source>
</evidence>
<proteinExistence type="predicted"/>
<keyword evidence="3" id="KW-1133">Transmembrane helix</keyword>
<keyword evidence="1" id="KW-0433">Leucine-rich repeat</keyword>
<evidence type="ECO:0008006" key="5">
    <source>
        <dbReference type="Google" id="ProtNLM"/>
    </source>
</evidence>
<dbReference type="EMBL" id="UOFL01000179">
    <property type="protein sequence ID" value="VAW79728.1"/>
    <property type="molecule type" value="Genomic_DNA"/>
</dbReference>
<organism evidence="4">
    <name type="scientific">hydrothermal vent metagenome</name>
    <dbReference type="NCBI Taxonomy" id="652676"/>
    <lineage>
        <taxon>unclassified sequences</taxon>
        <taxon>metagenomes</taxon>
        <taxon>ecological metagenomes</taxon>
    </lineage>
</organism>
<reference evidence="4" key="1">
    <citation type="submission" date="2018-06" db="EMBL/GenBank/DDBJ databases">
        <authorList>
            <person name="Zhirakovskaya E."/>
        </authorList>
    </citation>
    <scope>NUCLEOTIDE SEQUENCE</scope>
</reference>
<accession>A0A3B0YFQ7</accession>
<dbReference type="PROSITE" id="PS51450">
    <property type="entry name" value="LRR"/>
    <property type="match status" value="1"/>
</dbReference>
<feature type="transmembrane region" description="Helical" evidence="3">
    <location>
        <begin position="303"/>
        <end position="321"/>
    </location>
</feature>
<dbReference type="AlphaFoldDB" id="A0A3B0YFQ7"/>
<name>A0A3B0YFQ7_9ZZZZ</name>
<feature type="transmembrane region" description="Helical" evidence="3">
    <location>
        <begin position="342"/>
        <end position="365"/>
    </location>
</feature>
<evidence type="ECO:0000256" key="2">
    <source>
        <dbReference type="ARBA" id="ARBA00022737"/>
    </source>
</evidence>
<feature type="transmembrane region" description="Helical" evidence="3">
    <location>
        <begin position="271"/>
        <end position="291"/>
    </location>
</feature>
<dbReference type="GO" id="GO:0005737">
    <property type="term" value="C:cytoplasm"/>
    <property type="evidence" value="ECO:0007669"/>
    <property type="project" value="TreeGrafter"/>
</dbReference>
<dbReference type="Pfam" id="PF13855">
    <property type="entry name" value="LRR_8"/>
    <property type="match status" value="1"/>
</dbReference>
<protein>
    <recommendedName>
        <fullName evidence="5">Leucine-rich repeat containing protein</fullName>
    </recommendedName>
</protein>